<keyword evidence="3" id="KW-0596">Phosphopantetheine</keyword>
<dbReference type="Gene3D" id="1.10.1200.10">
    <property type="entry name" value="ACP-like"/>
    <property type="match status" value="2"/>
</dbReference>
<keyword evidence="5" id="KW-0808">Transferase</keyword>
<dbReference type="InterPro" id="IPR014031">
    <property type="entry name" value="Ketoacyl_synth_C"/>
</dbReference>
<dbReference type="SUPFAM" id="SSF53335">
    <property type="entry name" value="S-adenosyl-L-methionine-dependent methyltransferases"/>
    <property type="match status" value="1"/>
</dbReference>
<dbReference type="Pfam" id="PF00109">
    <property type="entry name" value="ketoacyl-synt"/>
    <property type="match status" value="1"/>
</dbReference>
<dbReference type="InterPro" id="IPR042104">
    <property type="entry name" value="PKS_dehydratase_sf"/>
</dbReference>
<dbReference type="RefSeq" id="WP_203108979.1">
    <property type="nucleotide sequence ID" value="NZ_JADOBG010000010.1"/>
</dbReference>
<dbReference type="CDD" id="cd02440">
    <property type="entry name" value="AdoMet_MTases"/>
    <property type="match status" value="1"/>
</dbReference>
<comment type="caution">
    <text evidence="11">The sequence shown here is derived from an EMBL/GenBank/DDBJ whole genome shotgun (WGS) entry which is preliminary data.</text>
</comment>
<dbReference type="PROSITE" id="PS52019">
    <property type="entry name" value="PKS_MFAS_DH"/>
    <property type="match status" value="1"/>
</dbReference>
<dbReference type="Pfam" id="PF02801">
    <property type="entry name" value="Ketoacyl-synt_C"/>
    <property type="match status" value="1"/>
</dbReference>
<evidence type="ECO:0000256" key="4">
    <source>
        <dbReference type="ARBA" id="ARBA00022553"/>
    </source>
</evidence>
<dbReference type="InterPro" id="IPR050091">
    <property type="entry name" value="PKS_NRPS_Biosynth_Enz"/>
</dbReference>
<sequence>MLNKDSFVCSENKLFSPFWATVRLENEATNEFNPQCIIIPSNQPQLHNKLQHLGLNTRIIELQDEESFLRIDSLCQTTTNPHLVFISHSTWSNIQTNQDQILFLKWLQSLKQLAQFKLSVVTLNALRGPKNNAVTNPLDAVYLGMTQTFAKEMPNANINSVQLEQLSLKNIQNLAKLPIRPQYLSPIFLNEEEYSFKKLRPIEFNTHPIPQGFKYQGNYLILGGTGGLGSLLARYLCDNYQAQVILVGRKVPSSDRLTQLTHPKMILEQADLSDEQSVKELLQRHPQIDGIIHSALVLDDSSLMTMSKEQLVSVLAPKVQGTVHLIKAMAQRHFDFVMFFSSIQSFIANAGQANYTAACLAKDALAELIEDAFTIKTHIINWGFWGEQGIVATDFYRQRMQSQEISSISAEEGLAVIEHCLQQQLSQVVMVKGSNKALNNMGIDLDPTTRSSRLLPPFNKTAPNIQYNNAMMEALDKYSKYQFTQIAKPQAISPKYEKLWEALSNIRPSNSPNRQELLNKFPELQGHVNLIDTCLSHLPAVVSGQTCPLSIMFPQGSFDLVEPVYRNNPVADYYNECMALAVERYVVEANQRGKSVRILEVGAGTGSTSEKVLPRLKGKSVHYVYSDLSHAFLNKARKEFASYDFIEYAILNIEAPKADLAPFDIILATNVIHATSAIPQTARNLFQLLNEDGMLLLNEITSRQDFATLTFGLTDGWWLSQDEYRIPYSPLLDLSTWNKVLTQAGFAVCYDHGDFGQHIIEAHRSKPQEATSTQPVKQKTSQQTTNQAYSWLRQLIAQVMHTPEEELQGDIPFSEYGIDSLISLELIKPMTDKVGYVPATLLFEYPTLNKLSAYFTEHFANQFAQKTIESPKMSVQSPKITDLIRSTISRVLHTPEHELEAHIPFSELGIDSLISLEIVTALQQKLGYLPATILFEYPTIHLLAQYIEEHNSLNEESTPKVIASNATMPERKEGIAIVGIAGKFPGADNCAELWDLLLSGEDAFKPIPSDRWINNDPNSYTQTAALINDPQSFDHEFFNIAPIDAERMDPQERLFLQTTYHAIEDAGLSIKNLSGQEVGCYVGVMNHGYSLLSLNQESQNHPSSLFWSIANRTSYQFNWHGPSFAVDSACSSSLTALHTAVTALLHGDCEVAVVGGVNLISHPRQIEALCQLHMLSKSNQCKPFGNNADGFVDGEGIISIVLMPYQKAMANNLRVYGVIRGSALNAGGKANGYSAPNPKAQSELIKKALKRAQLEPKDINVIEAHGTGTELGDPIELRSLTEAYHNLPLQSIPIGSIKGTIGHLESAAGLASVVKVLLQMQHKQLAPSLHSTIENPHLNLQNTPFFINKSPRTYTQSPVRAAISSFGAGGANAHVIIESHEPIKRQSEQAPQYLFALSAHSEGALQKELINLRNALVHEQADLMALSYGYCCIRSPQKLRLGFVVATREELINLCEQPLPQLKSAWNQSAHALIDAFNQGMDVDFKPLFTQSYASVLPAYPFDNFKHWVDAKETRLSHPGELIHQHLILGQAIAPAALSISMLYEHKPFQTMNNLLWKKIIRNPEELHIAQQGNSYQLVDRDQSTIYSQGELGMPPIERQSSPQHSQTPTKATFSKHEIYHYFKTKNYNYGPDFRVIQQASLKDKQVHSILSVEQDWGYALSPALIDGALQTAILTEFNSHAEGRAKIPFLIEQVNIIKLPALCQPIYCICTPKEQSSASTSSYDIELTDSKGDLLITLKGVVSITSTTDKLFDAPQEQVKTSHAVKVFELN</sequence>
<evidence type="ECO:0000259" key="10">
    <source>
        <dbReference type="PROSITE" id="PS52019"/>
    </source>
</evidence>
<evidence type="ECO:0000256" key="3">
    <source>
        <dbReference type="ARBA" id="ARBA00022450"/>
    </source>
</evidence>
<accession>A0ABS1WE24</accession>
<dbReference type="Gene3D" id="3.40.50.720">
    <property type="entry name" value="NAD(P)-binding Rossmann-like Domain"/>
    <property type="match status" value="1"/>
</dbReference>
<dbReference type="InterPro" id="IPR014030">
    <property type="entry name" value="Ketoacyl_synth_N"/>
</dbReference>
<keyword evidence="4" id="KW-0597">Phosphoprotein</keyword>
<dbReference type="InterPro" id="IPR013217">
    <property type="entry name" value="Methyltransf_12"/>
</dbReference>
<feature type="domain" description="Carrier" evidence="8">
    <location>
        <begin position="783"/>
        <end position="859"/>
    </location>
</feature>
<dbReference type="PROSITE" id="PS00606">
    <property type="entry name" value="KS3_1"/>
    <property type="match status" value="1"/>
</dbReference>
<feature type="domain" description="Ketosynthase family 3 (KS3)" evidence="9">
    <location>
        <begin position="972"/>
        <end position="1379"/>
    </location>
</feature>
<dbReference type="PANTHER" id="PTHR43775:SF37">
    <property type="entry name" value="SI:DKEY-61P9.11"/>
    <property type="match status" value="1"/>
</dbReference>
<evidence type="ECO:0000313" key="12">
    <source>
        <dbReference type="Proteomes" id="UP000809910"/>
    </source>
</evidence>
<comment type="similarity">
    <text evidence="2">Belongs to the short-chain dehydrogenases/reductases (SDR) family.</text>
</comment>
<dbReference type="InterPro" id="IPR032821">
    <property type="entry name" value="PKS_assoc"/>
</dbReference>
<dbReference type="Pfam" id="PF08659">
    <property type="entry name" value="KR"/>
    <property type="match status" value="1"/>
</dbReference>
<dbReference type="PROSITE" id="PS52004">
    <property type="entry name" value="KS3_2"/>
    <property type="match status" value="1"/>
</dbReference>
<dbReference type="Pfam" id="PF00550">
    <property type="entry name" value="PP-binding"/>
    <property type="match status" value="2"/>
</dbReference>
<comment type="caution">
    <text evidence="7">Lacks conserved residue(s) required for the propagation of feature annotation.</text>
</comment>
<evidence type="ECO:0000256" key="6">
    <source>
        <dbReference type="ARBA" id="ARBA00023268"/>
    </source>
</evidence>
<dbReference type="Gene3D" id="3.10.129.110">
    <property type="entry name" value="Polyketide synthase dehydratase"/>
    <property type="match status" value="1"/>
</dbReference>
<dbReference type="InterPro" id="IPR013968">
    <property type="entry name" value="PKS_KR"/>
</dbReference>
<gene>
    <name evidence="11" type="ORF">I5282_13620</name>
</gene>
<dbReference type="Proteomes" id="UP000809910">
    <property type="component" value="Unassembled WGS sequence"/>
</dbReference>
<feature type="domain" description="PKS/mFAS DH" evidence="10">
    <location>
        <begin position="1449"/>
        <end position="1753"/>
    </location>
</feature>
<dbReference type="PROSITE" id="PS00012">
    <property type="entry name" value="PHOSPHOPANTETHEINE"/>
    <property type="match status" value="2"/>
</dbReference>
<reference evidence="11 12" key="1">
    <citation type="submission" date="2020-12" db="EMBL/GenBank/DDBJ databases">
        <title>WGS of Legionella: environmental sample.</title>
        <authorList>
            <person name="Cristino S."/>
            <person name="Girolamini L."/>
            <person name="Salaris S."/>
            <person name="Pascale M.R."/>
            <person name="Mazzotta M."/>
            <person name="Orsini M."/>
            <person name="Grottola A."/>
        </authorList>
    </citation>
    <scope>NUCLEOTIDE SEQUENCE [LARGE SCALE GENOMIC DNA]</scope>
    <source>
        <strain evidence="11 12">30cs62</strain>
    </source>
</reference>
<evidence type="ECO:0000313" key="11">
    <source>
        <dbReference type="EMBL" id="MBL7527602.1"/>
    </source>
</evidence>
<organism evidence="11 12">
    <name type="scientific">Legionella bononiensis</name>
    <dbReference type="NCBI Taxonomy" id="2793102"/>
    <lineage>
        <taxon>Bacteria</taxon>
        <taxon>Pseudomonadati</taxon>
        <taxon>Pseudomonadota</taxon>
        <taxon>Gammaproteobacteria</taxon>
        <taxon>Legionellales</taxon>
        <taxon>Legionellaceae</taxon>
        <taxon>Legionella</taxon>
    </lineage>
</organism>
<dbReference type="Gene3D" id="3.40.47.10">
    <property type="match status" value="1"/>
</dbReference>
<dbReference type="Pfam" id="PF16197">
    <property type="entry name" value="KAsynt_C_assoc"/>
    <property type="match status" value="1"/>
</dbReference>
<evidence type="ECO:0000256" key="2">
    <source>
        <dbReference type="ARBA" id="ARBA00006484"/>
    </source>
</evidence>
<dbReference type="InterPro" id="IPR049900">
    <property type="entry name" value="PKS_mFAS_DH"/>
</dbReference>
<comment type="pathway">
    <text evidence="1">Lipid metabolism; fatty acid biosynthesis.</text>
</comment>
<dbReference type="InterPro" id="IPR057326">
    <property type="entry name" value="KR_dom"/>
</dbReference>
<dbReference type="InterPro" id="IPR036291">
    <property type="entry name" value="NAD(P)-bd_dom_sf"/>
</dbReference>
<dbReference type="InterPro" id="IPR020841">
    <property type="entry name" value="PKS_Beta-ketoAc_synthase_dom"/>
</dbReference>
<keyword evidence="6" id="KW-0511">Multifunctional enzyme</keyword>
<dbReference type="EMBL" id="JADWVN010000026">
    <property type="protein sequence ID" value="MBL7527602.1"/>
    <property type="molecule type" value="Genomic_DNA"/>
</dbReference>
<dbReference type="InterPro" id="IPR049551">
    <property type="entry name" value="PKS_DH_C"/>
</dbReference>
<evidence type="ECO:0000256" key="5">
    <source>
        <dbReference type="ARBA" id="ARBA00022679"/>
    </source>
</evidence>
<dbReference type="InterPro" id="IPR009081">
    <property type="entry name" value="PP-bd_ACP"/>
</dbReference>
<dbReference type="InterPro" id="IPR018201">
    <property type="entry name" value="Ketoacyl_synth_AS"/>
</dbReference>
<evidence type="ECO:0000259" key="9">
    <source>
        <dbReference type="PROSITE" id="PS52004"/>
    </source>
</evidence>
<dbReference type="InterPro" id="IPR029063">
    <property type="entry name" value="SAM-dependent_MTases_sf"/>
</dbReference>
<feature type="region of interest" description="C-terminal hotdog fold" evidence="7">
    <location>
        <begin position="1611"/>
        <end position="1753"/>
    </location>
</feature>
<dbReference type="SUPFAM" id="SSF53901">
    <property type="entry name" value="Thiolase-like"/>
    <property type="match status" value="1"/>
</dbReference>
<keyword evidence="12" id="KW-1185">Reference proteome</keyword>
<dbReference type="InterPro" id="IPR016039">
    <property type="entry name" value="Thiolase-like"/>
</dbReference>
<dbReference type="SMART" id="SM00825">
    <property type="entry name" value="PKS_KS"/>
    <property type="match status" value="1"/>
</dbReference>
<dbReference type="Gene3D" id="1.10.1240.100">
    <property type="match status" value="1"/>
</dbReference>
<dbReference type="Gene3D" id="3.40.50.150">
    <property type="entry name" value="Vaccinia Virus protein VP39"/>
    <property type="match status" value="1"/>
</dbReference>
<protein>
    <submittedName>
        <fullName evidence="11">SDR family NAD(P)-dependent oxidoreductase</fullName>
    </submittedName>
</protein>
<evidence type="ECO:0000259" key="8">
    <source>
        <dbReference type="PROSITE" id="PS50075"/>
    </source>
</evidence>
<dbReference type="SMART" id="SM01294">
    <property type="entry name" value="PKS_PP_betabranch"/>
    <property type="match status" value="2"/>
</dbReference>
<dbReference type="SMART" id="SM00822">
    <property type="entry name" value="PKS_KR"/>
    <property type="match status" value="1"/>
</dbReference>
<dbReference type="SUPFAM" id="SSF47336">
    <property type="entry name" value="ACP-like"/>
    <property type="match status" value="2"/>
</dbReference>
<evidence type="ECO:0000256" key="7">
    <source>
        <dbReference type="PROSITE-ProRule" id="PRU01363"/>
    </source>
</evidence>
<feature type="domain" description="Carrier" evidence="8">
    <location>
        <begin position="875"/>
        <end position="951"/>
    </location>
</feature>
<dbReference type="InterPro" id="IPR036736">
    <property type="entry name" value="ACP-like_sf"/>
</dbReference>
<dbReference type="SUPFAM" id="SSF51735">
    <property type="entry name" value="NAD(P)-binding Rossmann-fold domains"/>
    <property type="match status" value="1"/>
</dbReference>
<dbReference type="Pfam" id="PF14765">
    <property type="entry name" value="PS-DH"/>
    <property type="match status" value="1"/>
</dbReference>
<dbReference type="CDD" id="cd00833">
    <property type="entry name" value="PKS"/>
    <property type="match status" value="1"/>
</dbReference>
<dbReference type="InterPro" id="IPR020806">
    <property type="entry name" value="PKS_PP-bd"/>
</dbReference>
<evidence type="ECO:0000256" key="1">
    <source>
        <dbReference type="ARBA" id="ARBA00005194"/>
    </source>
</evidence>
<feature type="region of interest" description="N-terminal hotdog fold" evidence="7">
    <location>
        <begin position="1449"/>
        <end position="1591"/>
    </location>
</feature>
<dbReference type="Pfam" id="PF08242">
    <property type="entry name" value="Methyltransf_12"/>
    <property type="match status" value="1"/>
</dbReference>
<dbReference type="InterPro" id="IPR006162">
    <property type="entry name" value="Ppantetheine_attach_site"/>
</dbReference>
<dbReference type="PANTHER" id="PTHR43775">
    <property type="entry name" value="FATTY ACID SYNTHASE"/>
    <property type="match status" value="1"/>
</dbReference>
<dbReference type="SMART" id="SM00823">
    <property type="entry name" value="PKS_PP"/>
    <property type="match status" value="2"/>
</dbReference>
<dbReference type="PROSITE" id="PS50075">
    <property type="entry name" value="CARRIER"/>
    <property type="match status" value="2"/>
</dbReference>
<name>A0ABS1WE24_9GAMM</name>
<proteinExistence type="inferred from homology"/>